<gene>
    <name evidence="3" type="ORF">E9531_00610</name>
</gene>
<dbReference type="OrthoDB" id="1100567at2"/>
<accession>A0A4S8FCP7</accession>
<dbReference type="RefSeq" id="WP_136571801.1">
    <property type="nucleotide sequence ID" value="NZ_STFG01000001.1"/>
</dbReference>
<name>A0A4S8FCP7_9BURK</name>
<dbReference type="InterPro" id="IPR012373">
    <property type="entry name" value="Ferrdict_sens_TM"/>
</dbReference>
<organism evidence="3 4">
    <name type="scientific">Lampropedia puyangensis</name>
    <dbReference type="NCBI Taxonomy" id="1330072"/>
    <lineage>
        <taxon>Bacteria</taxon>
        <taxon>Pseudomonadati</taxon>
        <taxon>Pseudomonadota</taxon>
        <taxon>Betaproteobacteria</taxon>
        <taxon>Burkholderiales</taxon>
        <taxon>Comamonadaceae</taxon>
        <taxon>Lampropedia</taxon>
    </lineage>
</organism>
<feature type="domain" description="FecR protein" evidence="1">
    <location>
        <begin position="143"/>
        <end position="242"/>
    </location>
</feature>
<dbReference type="AlphaFoldDB" id="A0A4S8FCP7"/>
<evidence type="ECO:0000259" key="2">
    <source>
        <dbReference type="Pfam" id="PF16220"/>
    </source>
</evidence>
<evidence type="ECO:0000313" key="3">
    <source>
        <dbReference type="EMBL" id="THU05089.1"/>
    </source>
</evidence>
<dbReference type="PANTHER" id="PTHR30273:SF2">
    <property type="entry name" value="PROTEIN FECR"/>
    <property type="match status" value="1"/>
</dbReference>
<protein>
    <submittedName>
        <fullName evidence="3">DUF4880 domain-containing protein</fullName>
    </submittedName>
</protein>
<reference evidence="3 4" key="1">
    <citation type="journal article" date="2015" name="Antonie Van Leeuwenhoek">
        <title>Lampropedia puyangensis sp. nov., isolated from symptomatic bark of Populus ? euramericana canker and emended description of Lampropedia hyalina (Ehrenberg 1832) Lee et al. 2004.</title>
        <authorList>
            <person name="Li Y."/>
            <person name="Wang T."/>
            <person name="Piao C.G."/>
            <person name="Wang L.F."/>
            <person name="Tian G.Z."/>
            <person name="Zhu T.H."/>
            <person name="Guo M.W."/>
        </authorList>
    </citation>
    <scope>NUCLEOTIDE SEQUENCE [LARGE SCALE GENOMIC DNA]</scope>
    <source>
        <strain evidence="3 4">2-bin</strain>
    </source>
</reference>
<keyword evidence="4" id="KW-1185">Reference proteome</keyword>
<dbReference type="EMBL" id="STFG01000001">
    <property type="protein sequence ID" value="THU05089.1"/>
    <property type="molecule type" value="Genomic_DNA"/>
</dbReference>
<evidence type="ECO:0000313" key="4">
    <source>
        <dbReference type="Proteomes" id="UP000308917"/>
    </source>
</evidence>
<comment type="caution">
    <text evidence="3">The sequence shown here is derived from an EMBL/GenBank/DDBJ whole genome shotgun (WGS) entry which is preliminary data.</text>
</comment>
<proteinExistence type="predicted"/>
<dbReference type="InterPro" id="IPR006860">
    <property type="entry name" value="FecR"/>
</dbReference>
<sequence>MSATTRTSCLPAAAAAATVAIPALPESSTQAPHPPPVSRQVAQQAAQWFVRCSEGKLTPQAQQAFDTWLAADPAHTAAWERAMHISGHMQQLPANVASPVLQRPSRHSTNRRAAIRALAALLVTAPAGWWAWRHAPAPWHSDWASATGQLRTVTLPDGTQVLLDTASAIDVAFDATQRAIHLRAGAIMVTTAPDPIVRNAPHGLARPFLVLTEQGQARAIGTQFSIRLEGNRSQVAVLEGAVALSPRNGHATHTLHAGQQSQFTSNAVSDVEPLSTQAQQWANGILAVENMPLGSFVAELARYRSGLLQCDPAIASLRITGAFRVADTDAVLHNLTQLLPISVRQRTRYWVTLVPQTRDSE</sequence>
<dbReference type="GO" id="GO:0016989">
    <property type="term" value="F:sigma factor antagonist activity"/>
    <property type="evidence" value="ECO:0007669"/>
    <property type="project" value="TreeGrafter"/>
</dbReference>
<dbReference type="InterPro" id="IPR032623">
    <property type="entry name" value="FecR_N"/>
</dbReference>
<dbReference type="PANTHER" id="PTHR30273">
    <property type="entry name" value="PERIPLASMIC SIGNAL SENSOR AND SIGMA FACTOR ACTIVATOR FECR-RELATED"/>
    <property type="match status" value="1"/>
</dbReference>
<feature type="domain" description="FecR N-terminal" evidence="2">
    <location>
        <begin position="43"/>
        <end position="82"/>
    </location>
</feature>
<dbReference type="Proteomes" id="UP000308917">
    <property type="component" value="Unassembled WGS sequence"/>
</dbReference>
<dbReference type="Gene3D" id="2.60.120.1440">
    <property type="match status" value="1"/>
</dbReference>
<dbReference type="Pfam" id="PF16220">
    <property type="entry name" value="DUF4880"/>
    <property type="match status" value="1"/>
</dbReference>
<dbReference type="Pfam" id="PF04773">
    <property type="entry name" value="FecR"/>
    <property type="match status" value="1"/>
</dbReference>
<dbReference type="PIRSF" id="PIRSF018266">
    <property type="entry name" value="FecR"/>
    <property type="match status" value="1"/>
</dbReference>
<evidence type="ECO:0000259" key="1">
    <source>
        <dbReference type="Pfam" id="PF04773"/>
    </source>
</evidence>